<feature type="signal peptide" evidence="2">
    <location>
        <begin position="1"/>
        <end position="20"/>
    </location>
</feature>
<dbReference type="GeneID" id="99736684"/>
<proteinExistence type="predicted"/>
<dbReference type="OrthoDB" id="6540200at2"/>
<protein>
    <recommendedName>
        <fullName evidence="7">Secreted protein</fullName>
    </recommendedName>
</protein>
<evidence type="ECO:0008006" key="7">
    <source>
        <dbReference type="Google" id="ProtNLM"/>
    </source>
</evidence>
<evidence type="ECO:0000313" key="4">
    <source>
        <dbReference type="EMBL" id="PWL01024.1"/>
    </source>
</evidence>
<dbReference type="RefSeq" id="WP_063879871.1">
    <property type="nucleotide sequence ID" value="NZ_CP125958.1"/>
</dbReference>
<accession>A0A2V2BN22</accession>
<feature type="region of interest" description="Disordered" evidence="1">
    <location>
        <begin position="40"/>
        <end position="64"/>
    </location>
</feature>
<dbReference type="EMBL" id="QGHF01000001">
    <property type="protein sequence ID" value="PWL01024.1"/>
    <property type="molecule type" value="Genomic_DNA"/>
</dbReference>
<keyword evidence="2" id="KW-0732">Signal</keyword>
<dbReference type="EMBL" id="JAHVXZ010000001">
    <property type="protein sequence ID" value="MBW1255785.1"/>
    <property type="molecule type" value="Genomic_DNA"/>
</dbReference>
<evidence type="ECO:0000256" key="1">
    <source>
        <dbReference type="SAM" id="MobiDB-lite"/>
    </source>
</evidence>
<evidence type="ECO:0000313" key="3">
    <source>
        <dbReference type="EMBL" id="MBW1255785.1"/>
    </source>
</evidence>
<evidence type="ECO:0000313" key="5">
    <source>
        <dbReference type="Proteomes" id="UP000245981"/>
    </source>
</evidence>
<reference evidence="4 5" key="1">
    <citation type="submission" date="2018-05" db="EMBL/GenBank/DDBJ databases">
        <title>Genomic Encyclopedia of Type Strains, Phase IV (KMG-V): Genome sequencing to study the core and pangenomes of soil and plant-associated prokaryotes.</title>
        <authorList>
            <person name="Whitman W."/>
        </authorList>
    </citation>
    <scope>NUCLEOTIDE SEQUENCE [LARGE SCALE GENOMIC DNA]</scope>
    <source>
        <strain evidence="4 5">PNA 200-10</strain>
    </source>
</reference>
<gene>
    <name evidence="4" type="ORF">C7431_101844</name>
    <name evidence="3" type="ORF">KYI95_00955</name>
</gene>
<dbReference type="Proteomes" id="UP000245981">
    <property type="component" value="Unassembled WGS sequence"/>
</dbReference>
<keyword evidence="6" id="KW-1185">Reference proteome</keyword>
<reference evidence="3 6" key="2">
    <citation type="submission" date="2021-07" db="EMBL/GenBank/DDBJ databases">
        <title>A novel phosphonate cluster across the Pantoea species complex is important for pathogenicity in onion.</title>
        <authorList>
            <person name="Zhao M."/>
            <person name="Stice S."/>
            <person name="Shin G.Y."/>
            <person name="Coutinho T."/>
            <person name="Gitaitis R."/>
            <person name="Kvitko B."/>
            <person name="Dutta B."/>
        </authorList>
    </citation>
    <scope>NUCLEOTIDE SEQUENCE [LARGE SCALE GENOMIC DNA]</scope>
    <source>
        <strain evidence="3 6">BD 382</strain>
    </source>
</reference>
<dbReference type="Proteomes" id="UP001197236">
    <property type="component" value="Unassembled WGS sequence"/>
</dbReference>
<sequence length="64" mass="7071">MKKPLAVAWLFLMISFGATAQGLVHTRIDRVHVAGLKTHSSIADTPESPDEHVRERQHEVGKAV</sequence>
<evidence type="ECO:0000313" key="6">
    <source>
        <dbReference type="Proteomes" id="UP001197236"/>
    </source>
</evidence>
<evidence type="ECO:0000256" key="2">
    <source>
        <dbReference type="SAM" id="SignalP"/>
    </source>
</evidence>
<organism evidence="4 5">
    <name type="scientific">Pantoea allii</name>
    <dbReference type="NCBI Taxonomy" id="574096"/>
    <lineage>
        <taxon>Bacteria</taxon>
        <taxon>Pseudomonadati</taxon>
        <taxon>Pseudomonadota</taxon>
        <taxon>Gammaproteobacteria</taxon>
        <taxon>Enterobacterales</taxon>
        <taxon>Erwiniaceae</taxon>
        <taxon>Pantoea</taxon>
    </lineage>
</organism>
<comment type="caution">
    <text evidence="4">The sequence shown here is derived from an EMBL/GenBank/DDBJ whole genome shotgun (WGS) entry which is preliminary data.</text>
</comment>
<feature type="chain" id="PRO_5016000731" description="Secreted protein" evidence="2">
    <location>
        <begin position="21"/>
        <end position="64"/>
    </location>
</feature>
<dbReference type="AlphaFoldDB" id="A0A2V2BN22"/>
<feature type="compositionally biased region" description="Basic and acidic residues" evidence="1">
    <location>
        <begin position="49"/>
        <end position="64"/>
    </location>
</feature>
<name>A0A2V2BN22_9GAMM</name>